<comment type="similarity">
    <text evidence="2">Belongs to the SusD family.</text>
</comment>
<gene>
    <name evidence="8" type="ORF">GCM10010992_04540</name>
</gene>
<comment type="caution">
    <text evidence="8">The sequence shown here is derived from an EMBL/GenBank/DDBJ whole genome shotgun (WGS) entry which is preliminary data.</text>
</comment>
<dbReference type="Proteomes" id="UP000620064">
    <property type="component" value="Unassembled WGS sequence"/>
</dbReference>
<evidence type="ECO:0000256" key="3">
    <source>
        <dbReference type="ARBA" id="ARBA00022729"/>
    </source>
</evidence>
<accession>A0ABQ2NL76</accession>
<dbReference type="Pfam" id="PF14322">
    <property type="entry name" value="SusD-like_3"/>
    <property type="match status" value="1"/>
</dbReference>
<sequence>MKINKLFKIGSTLLVAMSLSLINSCSREFTDRPSEDSLGLDTYYKTDEQVSTATNAMYFRTWFQFNNKFFYAISEVGSGNMYTNSSDVNAMRNFSITGADPELNNGWQSLWANVAQANNIINFLSSRVGPSVNKKIVDNAIGEAYFMRATAYFYLVRLWGPVPIIENNLDHASSPQLNTNRVEDIYTLIVKDYKKAADLLDSKVRGSNYSANAKVSKGSAKAMLAKVYLYQKDYANAKAMAEEVINSGEFKLLGGPQLPGKSFGDLFTYAGNNNEESIFALQWKVDANYGSGNNCNTQFGISNGTVSTSNATYGGVFGPSQDILTLYSSSDKRKHETIMFPGDTYPNIKAKVGSSFGALVVPPADQIGGQGAGAAIKKYCIGIENGDTTGPIDAWAMMNNNTYIMRYAELLLIHAESILGNASSTSDASALKSLNEVRNRAGLPSVSSFTFDDLFTERRKELAFEGDYWFDLGRLPRAKAKAIISAQNRGNMWIAESFTPDDSDFILPYPANDVAKNPKLLEAPVPYTFK</sequence>
<proteinExistence type="inferred from homology"/>
<evidence type="ECO:0000313" key="9">
    <source>
        <dbReference type="Proteomes" id="UP000620064"/>
    </source>
</evidence>
<evidence type="ECO:0000259" key="6">
    <source>
        <dbReference type="Pfam" id="PF07980"/>
    </source>
</evidence>
<feature type="domain" description="RagB/SusD" evidence="6">
    <location>
        <begin position="276"/>
        <end position="524"/>
    </location>
</feature>
<protein>
    <submittedName>
        <fullName evidence="8">Membrane protein</fullName>
    </submittedName>
</protein>
<dbReference type="CDD" id="cd08977">
    <property type="entry name" value="SusD"/>
    <property type="match status" value="1"/>
</dbReference>
<dbReference type="InterPro" id="IPR012944">
    <property type="entry name" value="SusD_RagB_dom"/>
</dbReference>
<keyword evidence="5" id="KW-0998">Cell outer membrane</keyword>
<dbReference type="RefSeq" id="WP_188616457.1">
    <property type="nucleotide sequence ID" value="NZ_BMLV01000001.1"/>
</dbReference>
<evidence type="ECO:0000256" key="5">
    <source>
        <dbReference type="ARBA" id="ARBA00023237"/>
    </source>
</evidence>
<keyword evidence="3" id="KW-0732">Signal</keyword>
<dbReference type="InterPro" id="IPR011990">
    <property type="entry name" value="TPR-like_helical_dom_sf"/>
</dbReference>
<organism evidence="8 9">
    <name type="scientific">Cloacibacterium rupense</name>
    <dbReference type="NCBI Taxonomy" id="517423"/>
    <lineage>
        <taxon>Bacteria</taxon>
        <taxon>Pseudomonadati</taxon>
        <taxon>Bacteroidota</taxon>
        <taxon>Flavobacteriia</taxon>
        <taxon>Flavobacteriales</taxon>
        <taxon>Weeksellaceae</taxon>
    </lineage>
</organism>
<name>A0ABQ2NL76_9FLAO</name>
<evidence type="ECO:0000259" key="7">
    <source>
        <dbReference type="Pfam" id="PF14322"/>
    </source>
</evidence>
<dbReference type="Pfam" id="PF07980">
    <property type="entry name" value="SusD_RagB"/>
    <property type="match status" value="1"/>
</dbReference>
<evidence type="ECO:0000256" key="2">
    <source>
        <dbReference type="ARBA" id="ARBA00006275"/>
    </source>
</evidence>
<feature type="domain" description="SusD-like N-terminal" evidence="7">
    <location>
        <begin position="79"/>
        <end position="229"/>
    </location>
</feature>
<dbReference type="Gene3D" id="1.25.40.390">
    <property type="match status" value="1"/>
</dbReference>
<dbReference type="EMBL" id="BMLV01000001">
    <property type="protein sequence ID" value="GGP01982.1"/>
    <property type="molecule type" value="Genomic_DNA"/>
</dbReference>
<dbReference type="SUPFAM" id="SSF48452">
    <property type="entry name" value="TPR-like"/>
    <property type="match status" value="1"/>
</dbReference>
<evidence type="ECO:0000256" key="4">
    <source>
        <dbReference type="ARBA" id="ARBA00023136"/>
    </source>
</evidence>
<comment type="subcellular location">
    <subcellularLocation>
        <location evidence="1">Cell outer membrane</location>
    </subcellularLocation>
</comment>
<keyword evidence="4" id="KW-0472">Membrane</keyword>
<keyword evidence="9" id="KW-1185">Reference proteome</keyword>
<reference evidence="9" key="1">
    <citation type="journal article" date="2019" name="Int. J. Syst. Evol. Microbiol.">
        <title>The Global Catalogue of Microorganisms (GCM) 10K type strain sequencing project: providing services to taxonomists for standard genome sequencing and annotation.</title>
        <authorList>
            <consortium name="The Broad Institute Genomics Platform"/>
            <consortium name="The Broad Institute Genome Sequencing Center for Infectious Disease"/>
            <person name="Wu L."/>
            <person name="Ma J."/>
        </authorList>
    </citation>
    <scope>NUCLEOTIDE SEQUENCE [LARGE SCALE GENOMIC DNA]</scope>
    <source>
        <strain evidence="9">CGMCC 1.7656</strain>
    </source>
</reference>
<evidence type="ECO:0000256" key="1">
    <source>
        <dbReference type="ARBA" id="ARBA00004442"/>
    </source>
</evidence>
<evidence type="ECO:0000313" key="8">
    <source>
        <dbReference type="EMBL" id="GGP01982.1"/>
    </source>
</evidence>
<dbReference type="InterPro" id="IPR033985">
    <property type="entry name" value="SusD-like_N"/>
</dbReference>